<keyword evidence="6 9" id="KW-0812">Transmembrane</keyword>
<keyword evidence="5 10" id="KW-0592">Phosphate transport</keyword>
<dbReference type="PANTHER" id="PTHR30425">
    <property type="entry name" value="PHOSPHATE TRANSPORT SYSTEM PERMEASE PROTEIN PST"/>
    <property type="match status" value="1"/>
</dbReference>
<evidence type="ECO:0000313" key="12">
    <source>
        <dbReference type="EMBL" id="MDI6448698.1"/>
    </source>
</evidence>
<evidence type="ECO:0000313" key="13">
    <source>
        <dbReference type="Proteomes" id="UP001431776"/>
    </source>
</evidence>
<evidence type="ECO:0000256" key="3">
    <source>
        <dbReference type="ARBA" id="ARBA00022448"/>
    </source>
</evidence>
<feature type="transmembrane region" description="Helical" evidence="9">
    <location>
        <begin position="136"/>
        <end position="157"/>
    </location>
</feature>
<dbReference type="Proteomes" id="UP001431776">
    <property type="component" value="Unassembled WGS sequence"/>
</dbReference>
<evidence type="ECO:0000256" key="2">
    <source>
        <dbReference type="ARBA" id="ARBA00007069"/>
    </source>
</evidence>
<gene>
    <name evidence="12" type="primary">pstC</name>
    <name evidence="12" type="ORF">QJ522_06550</name>
</gene>
<dbReference type="GO" id="GO:0006817">
    <property type="term" value="P:phosphate ion transport"/>
    <property type="evidence" value="ECO:0007669"/>
    <property type="project" value="UniProtKB-KW"/>
</dbReference>
<dbReference type="InterPro" id="IPR051124">
    <property type="entry name" value="Phosphate_Transport_Permease"/>
</dbReference>
<comment type="subcellular location">
    <subcellularLocation>
        <location evidence="1 9">Cell membrane</location>
        <topology evidence="1 9">Multi-pass membrane protein</topology>
    </subcellularLocation>
</comment>
<protein>
    <recommendedName>
        <fullName evidence="10">Phosphate transport system permease protein</fullName>
    </recommendedName>
</protein>
<feature type="domain" description="ABC transmembrane type-1" evidence="11">
    <location>
        <begin position="96"/>
        <end position="310"/>
    </location>
</feature>
<proteinExistence type="inferred from homology"/>
<dbReference type="PROSITE" id="PS50928">
    <property type="entry name" value="ABC_TM1"/>
    <property type="match status" value="1"/>
</dbReference>
<dbReference type="AlphaFoldDB" id="A0AAW6TYU8"/>
<dbReference type="PANTHER" id="PTHR30425:SF1">
    <property type="entry name" value="PHOSPHATE TRANSPORT SYSTEM PERMEASE PROTEIN PSTC"/>
    <property type="match status" value="1"/>
</dbReference>
<feature type="transmembrane region" description="Helical" evidence="9">
    <location>
        <begin position="220"/>
        <end position="241"/>
    </location>
</feature>
<dbReference type="SUPFAM" id="SSF161098">
    <property type="entry name" value="MetI-like"/>
    <property type="match status" value="1"/>
</dbReference>
<reference evidence="12" key="1">
    <citation type="submission" date="2023-05" db="EMBL/GenBank/DDBJ databases">
        <title>Anaerotaeda fermentans gen. nov., sp. nov., a novel anaerobic planctomycete of the new family within the order Sedimentisphaerales isolated from Taman Peninsula, Russia.</title>
        <authorList>
            <person name="Khomyakova M.A."/>
            <person name="Merkel A.Y."/>
            <person name="Slobodkin A.I."/>
        </authorList>
    </citation>
    <scope>NUCLEOTIDE SEQUENCE</scope>
    <source>
        <strain evidence="12">M17dextr</strain>
    </source>
</reference>
<accession>A0AAW6TYU8</accession>
<keyword evidence="7 9" id="KW-1133">Transmembrane helix</keyword>
<feature type="transmembrane region" description="Helical" evidence="9">
    <location>
        <begin position="177"/>
        <end position="199"/>
    </location>
</feature>
<evidence type="ECO:0000256" key="6">
    <source>
        <dbReference type="ARBA" id="ARBA00022692"/>
    </source>
</evidence>
<dbReference type="InterPro" id="IPR035906">
    <property type="entry name" value="MetI-like_sf"/>
</dbReference>
<keyword evidence="4 10" id="KW-1003">Cell membrane</keyword>
<keyword evidence="8 9" id="KW-0472">Membrane</keyword>
<dbReference type="NCBIfam" id="TIGR02138">
    <property type="entry name" value="phosphate_pstC"/>
    <property type="match status" value="1"/>
</dbReference>
<dbReference type="GO" id="GO:0005886">
    <property type="term" value="C:plasma membrane"/>
    <property type="evidence" value="ECO:0007669"/>
    <property type="project" value="UniProtKB-SubCell"/>
</dbReference>
<evidence type="ECO:0000259" key="11">
    <source>
        <dbReference type="PROSITE" id="PS50928"/>
    </source>
</evidence>
<dbReference type="InterPro" id="IPR000515">
    <property type="entry name" value="MetI-like"/>
</dbReference>
<dbReference type="Gene3D" id="1.10.3720.10">
    <property type="entry name" value="MetI-like"/>
    <property type="match status" value="1"/>
</dbReference>
<evidence type="ECO:0000256" key="10">
    <source>
        <dbReference type="RuleBase" id="RU363054"/>
    </source>
</evidence>
<feature type="transmembrane region" description="Helical" evidence="9">
    <location>
        <begin position="291"/>
        <end position="314"/>
    </location>
</feature>
<dbReference type="EMBL" id="JASCXX010000006">
    <property type="protein sequence ID" value="MDI6448698.1"/>
    <property type="molecule type" value="Genomic_DNA"/>
</dbReference>
<evidence type="ECO:0000256" key="9">
    <source>
        <dbReference type="RuleBase" id="RU363032"/>
    </source>
</evidence>
<dbReference type="GO" id="GO:0005315">
    <property type="term" value="F:phosphate transmembrane transporter activity"/>
    <property type="evidence" value="ECO:0007669"/>
    <property type="project" value="InterPro"/>
</dbReference>
<evidence type="ECO:0000256" key="5">
    <source>
        <dbReference type="ARBA" id="ARBA00022592"/>
    </source>
</evidence>
<name>A0AAW6TYU8_9BACT</name>
<feature type="transmembrane region" description="Helical" evidence="9">
    <location>
        <begin position="39"/>
        <end position="61"/>
    </location>
</feature>
<evidence type="ECO:0000256" key="4">
    <source>
        <dbReference type="ARBA" id="ARBA00022475"/>
    </source>
</evidence>
<dbReference type="RefSeq" id="WP_349244108.1">
    <property type="nucleotide sequence ID" value="NZ_JASCXX010000006.1"/>
</dbReference>
<comment type="similarity">
    <text evidence="2 10">Belongs to the binding-protein-dependent transport system permease family. CysTW subfamily.</text>
</comment>
<feature type="transmembrane region" description="Helical" evidence="9">
    <location>
        <begin position="100"/>
        <end position="124"/>
    </location>
</feature>
<organism evidence="12 13">
    <name type="scientific">Anaerobaca lacustris</name>
    <dbReference type="NCBI Taxonomy" id="3044600"/>
    <lineage>
        <taxon>Bacteria</taxon>
        <taxon>Pseudomonadati</taxon>
        <taxon>Planctomycetota</taxon>
        <taxon>Phycisphaerae</taxon>
        <taxon>Sedimentisphaerales</taxon>
        <taxon>Anaerobacaceae</taxon>
        <taxon>Anaerobaca</taxon>
    </lineage>
</organism>
<dbReference type="CDD" id="cd06261">
    <property type="entry name" value="TM_PBP2"/>
    <property type="match status" value="1"/>
</dbReference>
<evidence type="ECO:0000256" key="1">
    <source>
        <dbReference type="ARBA" id="ARBA00004651"/>
    </source>
</evidence>
<sequence>MESRGLTLTLGPSDDRRRPLALTPREDLLGFIGSYLGRAVLFLITGTSVLAVLLILLFVILRSVPFLRDFGVGEFLTSRAWRPTADEPVFGALTLIVGSLYVSIAALLFAVPVGILAAVFLSDIVSWKIRNVAKPVVEILAAIPSVAYGFFAVLVLAPWMQRRFGFSTGTNALNASVILAIMALPTIISVAEDAISALGRELREASYSLGATRLETMTKVVIPAAHSGIIAAVVLGMMRAIGETMVVWMASGNATQIPHPWWDLSQSIRTMTATIAGEMGEAPEGGAHRSALFAVGVVLLLMTFVLNIVSEYFLSRAKKAAGKS</sequence>
<dbReference type="InterPro" id="IPR011864">
    <property type="entry name" value="Phosphate_PstC"/>
</dbReference>
<dbReference type="Pfam" id="PF00528">
    <property type="entry name" value="BPD_transp_1"/>
    <property type="match status" value="1"/>
</dbReference>
<comment type="function">
    <text evidence="10">Part of the binding-protein-dependent transport system for phosphate; probably responsible for the translocation of the substrate across the membrane.</text>
</comment>
<evidence type="ECO:0000256" key="7">
    <source>
        <dbReference type="ARBA" id="ARBA00022989"/>
    </source>
</evidence>
<keyword evidence="3 9" id="KW-0813">Transport</keyword>
<keyword evidence="13" id="KW-1185">Reference proteome</keyword>
<evidence type="ECO:0000256" key="8">
    <source>
        <dbReference type="ARBA" id="ARBA00023136"/>
    </source>
</evidence>
<comment type="caution">
    <text evidence="12">The sequence shown here is derived from an EMBL/GenBank/DDBJ whole genome shotgun (WGS) entry which is preliminary data.</text>
</comment>